<protein>
    <submittedName>
        <fullName evidence="1 3">Uncharacterized protein</fullName>
    </submittedName>
</protein>
<evidence type="ECO:0000313" key="1">
    <source>
        <dbReference type="EMBL" id="VDO85601.1"/>
    </source>
</evidence>
<sequence length="59" mass="6937">MMEITRESEFFRDDPDSFPCFFSSSSHHLLPCTLQGFCSRLELWVSRLEPWVTLRIAAL</sequence>
<keyword evidence="2" id="KW-1185">Reference proteome</keyword>
<name>A0A0N4X8N0_HAEPC</name>
<accession>A0A0N4X8N0</accession>
<evidence type="ECO:0000313" key="2">
    <source>
        <dbReference type="Proteomes" id="UP000268014"/>
    </source>
</evidence>
<reference evidence="1 2" key="2">
    <citation type="submission" date="2018-11" db="EMBL/GenBank/DDBJ databases">
        <authorList>
            <consortium name="Pathogen Informatics"/>
        </authorList>
    </citation>
    <scope>NUCLEOTIDE SEQUENCE [LARGE SCALE GENOMIC DNA]</scope>
    <source>
        <strain evidence="1 2">MHpl1</strain>
    </source>
</reference>
<dbReference type="Proteomes" id="UP000268014">
    <property type="component" value="Unassembled WGS sequence"/>
</dbReference>
<dbReference type="AlphaFoldDB" id="A0A0N4X8N0"/>
<gene>
    <name evidence="1" type="ORF">HPLM_LOCUS20714</name>
</gene>
<proteinExistence type="predicted"/>
<dbReference type="WBParaSite" id="HPLM_0002072201-mRNA-1">
    <property type="protein sequence ID" value="HPLM_0002072201-mRNA-1"/>
    <property type="gene ID" value="HPLM_0002072201"/>
</dbReference>
<evidence type="ECO:0000313" key="3">
    <source>
        <dbReference type="WBParaSite" id="HPLM_0002072201-mRNA-1"/>
    </source>
</evidence>
<organism evidence="3">
    <name type="scientific">Haemonchus placei</name>
    <name type="common">Barber's pole worm</name>
    <dbReference type="NCBI Taxonomy" id="6290"/>
    <lineage>
        <taxon>Eukaryota</taxon>
        <taxon>Metazoa</taxon>
        <taxon>Ecdysozoa</taxon>
        <taxon>Nematoda</taxon>
        <taxon>Chromadorea</taxon>
        <taxon>Rhabditida</taxon>
        <taxon>Rhabditina</taxon>
        <taxon>Rhabditomorpha</taxon>
        <taxon>Strongyloidea</taxon>
        <taxon>Trichostrongylidae</taxon>
        <taxon>Haemonchus</taxon>
    </lineage>
</organism>
<dbReference type="EMBL" id="UZAF01022511">
    <property type="protein sequence ID" value="VDO85601.1"/>
    <property type="molecule type" value="Genomic_DNA"/>
</dbReference>
<reference evidence="3" key="1">
    <citation type="submission" date="2017-02" db="UniProtKB">
        <authorList>
            <consortium name="WormBaseParasite"/>
        </authorList>
    </citation>
    <scope>IDENTIFICATION</scope>
</reference>